<reference evidence="2 3" key="1">
    <citation type="journal article" date="2023" name="G3 (Bethesda)">
        <title>A chromosome-length genome assembly and annotation of blackberry (Rubus argutus, cv. 'Hillquist').</title>
        <authorList>
            <person name="Bruna T."/>
            <person name="Aryal R."/>
            <person name="Dudchenko O."/>
            <person name="Sargent D.J."/>
            <person name="Mead D."/>
            <person name="Buti M."/>
            <person name="Cavallini A."/>
            <person name="Hytonen T."/>
            <person name="Andres J."/>
            <person name="Pham M."/>
            <person name="Weisz D."/>
            <person name="Mascagni F."/>
            <person name="Usai G."/>
            <person name="Natali L."/>
            <person name="Bassil N."/>
            <person name="Fernandez G.E."/>
            <person name="Lomsadze A."/>
            <person name="Armour M."/>
            <person name="Olukolu B."/>
            <person name="Poorten T."/>
            <person name="Britton C."/>
            <person name="Davik J."/>
            <person name="Ashrafi H."/>
            <person name="Aiden E.L."/>
            <person name="Borodovsky M."/>
            <person name="Worthington M."/>
        </authorList>
    </citation>
    <scope>NUCLEOTIDE SEQUENCE [LARGE SCALE GENOMIC DNA]</scope>
    <source>
        <strain evidence="2">PI 553951</strain>
    </source>
</reference>
<dbReference type="PANTHER" id="PTHR47074:SF73">
    <property type="entry name" value="OS04G0448401 PROTEIN"/>
    <property type="match status" value="1"/>
</dbReference>
<comment type="caution">
    <text evidence="2">The sequence shown here is derived from an EMBL/GenBank/DDBJ whole genome shotgun (WGS) entry which is preliminary data.</text>
</comment>
<dbReference type="Gene3D" id="3.30.420.10">
    <property type="entry name" value="Ribonuclease H-like superfamily/Ribonuclease H"/>
    <property type="match status" value="1"/>
</dbReference>
<evidence type="ECO:0000313" key="2">
    <source>
        <dbReference type="EMBL" id="KAK9929018.1"/>
    </source>
</evidence>
<dbReference type="SUPFAM" id="SSF53098">
    <property type="entry name" value="Ribonuclease H-like"/>
    <property type="match status" value="1"/>
</dbReference>
<gene>
    <name evidence="2" type="ORF">M0R45_026128</name>
</gene>
<dbReference type="Proteomes" id="UP001457282">
    <property type="component" value="Unassembled WGS sequence"/>
</dbReference>
<dbReference type="PANTHER" id="PTHR47074">
    <property type="entry name" value="BNAC02G40300D PROTEIN"/>
    <property type="match status" value="1"/>
</dbReference>
<accession>A0AAW1WWQ7</accession>
<sequence length="140" mass="14795">MEKSRCSFVYQGLSISPLNTISQAVTLIIEFRDVSSLDVPSAMSLSSNRPFYWSPPPVHYVLINCDAAWDLSTSKAGLGVIARDHGGACIGGLAIPSLCASIVIAESEAVLAGVTLARDLKLAKVIISSDSKYSSSSSSW</sequence>
<protein>
    <recommendedName>
        <fullName evidence="1">RNase H type-1 domain-containing protein</fullName>
    </recommendedName>
</protein>
<name>A0AAW1WWQ7_RUBAR</name>
<dbReference type="InterPro" id="IPR052929">
    <property type="entry name" value="RNase_H-like_EbsB-rel"/>
</dbReference>
<dbReference type="InterPro" id="IPR036397">
    <property type="entry name" value="RNaseH_sf"/>
</dbReference>
<dbReference type="InterPro" id="IPR012337">
    <property type="entry name" value="RNaseH-like_sf"/>
</dbReference>
<dbReference type="Pfam" id="PF13456">
    <property type="entry name" value="RVT_3"/>
    <property type="match status" value="1"/>
</dbReference>
<proteinExistence type="predicted"/>
<evidence type="ECO:0000313" key="3">
    <source>
        <dbReference type="Proteomes" id="UP001457282"/>
    </source>
</evidence>
<dbReference type="CDD" id="cd06222">
    <property type="entry name" value="RNase_H_like"/>
    <property type="match status" value="1"/>
</dbReference>
<dbReference type="EMBL" id="JBEDUW010000005">
    <property type="protein sequence ID" value="KAK9929018.1"/>
    <property type="molecule type" value="Genomic_DNA"/>
</dbReference>
<dbReference type="GO" id="GO:0003676">
    <property type="term" value="F:nucleic acid binding"/>
    <property type="evidence" value="ECO:0007669"/>
    <property type="project" value="InterPro"/>
</dbReference>
<dbReference type="AlphaFoldDB" id="A0AAW1WWQ7"/>
<feature type="domain" description="RNase H type-1" evidence="1">
    <location>
        <begin position="64"/>
        <end position="132"/>
    </location>
</feature>
<evidence type="ECO:0000259" key="1">
    <source>
        <dbReference type="Pfam" id="PF13456"/>
    </source>
</evidence>
<organism evidence="2 3">
    <name type="scientific">Rubus argutus</name>
    <name type="common">Southern blackberry</name>
    <dbReference type="NCBI Taxonomy" id="59490"/>
    <lineage>
        <taxon>Eukaryota</taxon>
        <taxon>Viridiplantae</taxon>
        <taxon>Streptophyta</taxon>
        <taxon>Embryophyta</taxon>
        <taxon>Tracheophyta</taxon>
        <taxon>Spermatophyta</taxon>
        <taxon>Magnoliopsida</taxon>
        <taxon>eudicotyledons</taxon>
        <taxon>Gunneridae</taxon>
        <taxon>Pentapetalae</taxon>
        <taxon>rosids</taxon>
        <taxon>fabids</taxon>
        <taxon>Rosales</taxon>
        <taxon>Rosaceae</taxon>
        <taxon>Rosoideae</taxon>
        <taxon>Rosoideae incertae sedis</taxon>
        <taxon>Rubus</taxon>
    </lineage>
</organism>
<dbReference type="InterPro" id="IPR002156">
    <property type="entry name" value="RNaseH_domain"/>
</dbReference>
<keyword evidence="3" id="KW-1185">Reference proteome</keyword>
<dbReference type="InterPro" id="IPR044730">
    <property type="entry name" value="RNase_H-like_dom_plant"/>
</dbReference>
<dbReference type="GO" id="GO:0004523">
    <property type="term" value="F:RNA-DNA hybrid ribonuclease activity"/>
    <property type="evidence" value="ECO:0007669"/>
    <property type="project" value="InterPro"/>
</dbReference>